<name>A0ABS1QWE8_9GAMM</name>
<dbReference type="EMBL" id="JAERTZ010000032">
    <property type="protein sequence ID" value="MBL1379182.1"/>
    <property type="molecule type" value="Genomic_DNA"/>
</dbReference>
<evidence type="ECO:0000313" key="1">
    <source>
        <dbReference type="EMBL" id="MBL1379182.1"/>
    </source>
</evidence>
<dbReference type="RefSeq" id="WP_202088262.1">
    <property type="nucleotide sequence ID" value="NZ_JAERTZ010000032.1"/>
</dbReference>
<reference evidence="2" key="1">
    <citation type="submission" date="2021-01" db="EMBL/GenBank/DDBJ databases">
        <title>Genome public.</title>
        <authorList>
            <person name="Liu C."/>
            <person name="Sun Q."/>
        </authorList>
    </citation>
    <scope>NUCLEOTIDE SEQUENCE [LARGE SCALE GENOMIC DNA]</scope>
    <source>
        <strain evidence="2">CGMCC 1.18722</strain>
    </source>
</reference>
<dbReference type="NCBIfam" id="NF033153">
    <property type="entry name" value="phage_ICD_like"/>
    <property type="match status" value="1"/>
</dbReference>
<organism evidence="1 2">
    <name type="scientific">Zobellella iuensis</name>
    <dbReference type="NCBI Taxonomy" id="2803811"/>
    <lineage>
        <taxon>Bacteria</taxon>
        <taxon>Pseudomonadati</taxon>
        <taxon>Pseudomonadota</taxon>
        <taxon>Gammaproteobacteria</taxon>
        <taxon>Aeromonadales</taxon>
        <taxon>Aeromonadaceae</taxon>
        <taxon>Zobellella</taxon>
    </lineage>
</organism>
<comment type="caution">
    <text evidence="1">The sequence shown here is derived from an EMBL/GenBank/DDBJ whole genome shotgun (WGS) entry which is preliminary data.</text>
</comment>
<evidence type="ECO:0000313" key="2">
    <source>
        <dbReference type="Proteomes" id="UP000638570"/>
    </source>
</evidence>
<accession>A0ABS1QWE8</accession>
<proteinExistence type="predicted"/>
<gene>
    <name evidence="1" type="ORF">JKV55_17925</name>
</gene>
<sequence>MIYTFLIVAQGRKLAELSRIRTISAYGRTEAEARAYLAGLPLVFAGRRPAGQEVAA</sequence>
<protein>
    <submittedName>
        <fullName evidence="1">Host cell division inhibitor Icd-like protein</fullName>
    </submittedName>
</protein>
<keyword evidence="2" id="KW-1185">Reference proteome</keyword>
<dbReference type="Proteomes" id="UP000638570">
    <property type="component" value="Unassembled WGS sequence"/>
</dbReference>